<keyword evidence="1" id="KW-0472">Membrane</keyword>
<keyword evidence="3" id="KW-1185">Reference proteome</keyword>
<keyword evidence="1" id="KW-1133">Transmembrane helix</keyword>
<gene>
    <name evidence="2" type="ORF">LR394_39160</name>
</gene>
<feature type="transmembrane region" description="Helical" evidence="1">
    <location>
        <begin position="41"/>
        <end position="58"/>
    </location>
</feature>
<evidence type="ECO:0000313" key="3">
    <source>
        <dbReference type="Proteomes" id="UP001138997"/>
    </source>
</evidence>
<evidence type="ECO:0000313" key="2">
    <source>
        <dbReference type="EMBL" id="MCD5316932.1"/>
    </source>
</evidence>
<keyword evidence="1" id="KW-0812">Transmembrane</keyword>
<sequence>MDDERDEEEAEPTFWWQLLQDVLLISGAYGTVSAWYPREGWQHWAAYPIAFGLAWYCFDRARDLRRWLAERRNTPTIQP</sequence>
<reference evidence="2" key="1">
    <citation type="submission" date="2021-11" db="EMBL/GenBank/DDBJ databases">
        <title>Streptomyces corallinus and Kineosporia corallina sp. nov., two new coral-derived marine actinobacteria.</title>
        <authorList>
            <person name="Buangrab K."/>
            <person name="Sutthacheep M."/>
            <person name="Yeemin T."/>
            <person name="Harunari E."/>
            <person name="Igarashi Y."/>
            <person name="Sripreechasak P."/>
            <person name="Kanchanasin P."/>
            <person name="Tanasupawat S."/>
            <person name="Phongsopitanun W."/>
        </authorList>
    </citation>
    <scope>NUCLEOTIDE SEQUENCE</scope>
    <source>
        <strain evidence="2">JCM 31032</strain>
    </source>
</reference>
<dbReference type="EMBL" id="JAJOMB010000037">
    <property type="protein sequence ID" value="MCD5316932.1"/>
    <property type="molecule type" value="Genomic_DNA"/>
</dbReference>
<organism evidence="2 3">
    <name type="scientific">Kineosporia babensis</name>
    <dbReference type="NCBI Taxonomy" id="499548"/>
    <lineage>
        <taxon>Bacteria</taxon>
        <taxon>Bacillati</taxon>
        <taxon>Actinomycetota</taxon>
        <taxon>Actinomycetes</taxon>
        <taxon>Kineosporiales</taxon>
        <taxon>Kineosporiaceae</taxon>
        <taxon>Kineosporia</taxon>
    </lineage>
</organism>
<dbReference type="Proteomes" id="UP001138997">
    <property type="component" value="Unassembled WGS sequence"/>
</dbReference>
<protein>
    <submittedName>
        <fullName evidence="2">Uncharacterized protein</fullName>
    </submittedName>
</protein>
<name>A0A9X1SY61_9ACTN</name>
<comment type="caution">
    <text evidence="2">The sequence shown here is derived from an EMBL/GenBank/DDBJ whole genome shotgun (WGS) entry which is preliminary data.</text>
</comment>
<dbReference type="AlphaFoldDB" id="A0A9X1SY61"/>
<dbReference type="RefSeq" id="WP_231449784.1">
    <property type="nucleotide sequence ID" value="NZ_JAJOMB010000037.1"/>
</dbReference>
<evidence type="ECO:0000256" key="1">
    <source>
        <dbReference type="SAM" id="Phobius"/>
    </source>
</evidence>
<proteinExistence type="predicted"/>
<accession>A0A9X1SY61</accession>